<dbReference type="Proteomes" id="UP001589858">
    <property type="component" value="Unassembled WGS sequence"/>
</dbReference>
<dbReference type="PANTHER" id="PTHR32308">
    <property type="entry name" value="LYASE BETA SUBUNIT, PUTATIVE (AFU_ORTHOLOGUE AFUA_4G13030)-RELATED"/>
    <property type="match status" value="1"/>
</dbReference>
<dbReference type="InterPro" id="IPR015813">
    <property type="entry name" value="Pyrv/PenolPyrv_kinase-like_dom"/>
</dbReference>
<evidence type="ECO:0000256" key="3">
    <source>
        <dbReference type="ARBA" id="ARBA00022723"/>
    </source>
</evidence>
<dbReference type="GO" id="GO:0016829">
    <property type="term" value="F:lyase activity"/>
    <property type="evidence" value="ECO:0007669"/>
    <property type="project" value="UniProtKB-KW"/>
</dbReference>
<evidence type="ECO:0000256" key="2">
    <source>
        <dbReference type="ARBA" id="ARBA00005568"/>
    </source>
</evidence>
<keyword evidence="7" id="KW-1185">Reference proteome</keyword>
<comment type="cofactor">
    <cofactor evidence="1">
        <name>Mg(2+)</name>
        <dbReference type="ChEBI" id="CHEBI:18420"/>
    </cofactor>
</comment>
<dbReference type="SUPFAM" id="SSF51621">
    <property type="entry name" value="Phosphoenolpyruvate/pyruvate domain"/>
    <property type="match status" value="1"/>
</dbReference>
<dbReference type="InterPro" id="IPR040442">
    <property type="entry name" value="Pyrv_kinase-like_dom_sf"/>
</dbReference>
<keyword evidence="3" id="KW-0479">Metal-binding</keyword>
<dbReference type="InterPro" id="IPR005000">
    <property type="entry name" value="Aldolase/citrate-lyase_domain"/>
</dbReference>
<dbReference type="PIRSF" id="PIRSF015582">
    <property type="entry name" value="Cit_lyase_B"/>
    <property type="match status" value="1"/>
</dbReference>
<gene>
    <name evidence="6" type="ORF">ACFFF8_15405</name>
</gene>
<keyword evidence="4" id="KW-0460">Magnesium</keyword>
<comment type="caution">
    <text evidence="6">The sequence shown here is derived from an EMBL/GenBank/DDBJ whole genome shotgun (WGS) entry which is preliminary data.</text>
</comment>
<evidence type="ECO:0000313" key="6">
    <source>
        <dbReference type="EMBL" id="MFC0685979.1"/>
    </source>
</evidence>
<sequence>MTAPSAALPTPIVPRPRRSALYLPASNARALAKARTLPCDVVILDLEDAVAPEAKDEARDAAIAAIAQGGFGHRELVIRANGLDTEWGAADLAAIAGSQADAVLVPKVNDAADIARYEEALAGAPPQMRLWAMIETCASVGNLPAIAAMARTTRLSLWIMGTNDLAKEMRAQLTPCRTPFLPFLSMAVAAARANGISILDGVCNEFRDLGMFEAEARQGLMFGFDGKSLIHPAQVEPCNTVFSPGEADLAWARNVIEAFALPENRGKGAIRVDGKMTELLHLDQALRLIAVAEQIAAAG</sequence>
<keyword evidence="6" id="KW-0456">Lyase</keyword>
<evidence type="ECO:0000256" key="4">
    <source>
        <dbReference type="ARBA" id="ARBA00022842"/>
    </source>
</evidence>
<dbReference type="Gene3D" id="3.20.20.60">
    <property type="entry name" value="Phosphoenolpyruvate-binding domains"/>
    <property type="match status" value="1"/>
</dbReference>
<feature type="domain" description="HpcH/HpaI aldolase/citrate lyase" evidence="5">
    <location>
        <begin position="18"/>
        <end position="232"/>
    </location>
</feature>
<dbReference type="Pfam" id="PF03328">
    <property type="entry name" value="HpcH_HpaI"/>
    <property type="match status" value="1"/>
</dbReference>
<reference evidence="6 7" key="1">
    <citation type="submission" date="2024-09" db="EMBL/GenBank/DDBJ databases">
        <authorList>
            <person name="Sun Q."/>
            <person name="Mori K."/>
        </authorList>
    </citation>
    <scope>NUCLEOTIDE SEQUENCE [LARGE SCALE GENOMIC DNA]</scope>
    <source>
        <strain evidence="6 7">CICC 11035S</strain>
    </source>
</reference>
<accession>A0ABV6S9S5</accession>
<dbReference type="PANTHER" id="PTHR32308:SF10">
    <property type="entry name" value="CITRATE LYASE SUBUNIT BETA"/>
    <property type="match status" value="1"/>
</dbReference>
<protein>
    <submittedName>
        <fullName evidence="6">HpcH/HpaI aldolase/citrate lyase family protein</fullName>
    </submittedName>
</protein>
<evidence type="ECO:0000259" key="5">
    <source>
        <dbReference type="Pfam" id="PF03328"/>
    </source>
</evidence>
<name>A0ABV6S9S5_9SPHN</name>
<proteinExistence type="inferred from homology"/>
<evidence type="ECO:0000256" key="1">
    <source>
        <dbReference type="ARBA" id="ARBA00001946"/>
    </source>
</evidence>
<dbReference type="EMBL" id="JBHLTM010000061">
    <property type="protein sequence ID" value="MFC0685979.1"/>
    <property type="molecule type" value="Genomic_DNA"/>
</dbReference>
<dbReference type="InterPro" id="IPR011206">
    <property type="entry name" value="Citrate_lyase_beta/mcl1/mcl2"/>
</dbReference>
<comment type="similarity">
    <text evidence="2">Belongs to the HpcH/HpaI aldolase family.</text>
</comment>
<dbReference type="RefSeq" id="WP_267218719.1">
    <property type="nucleotide sequence ID" value="NZ_JAPCWC010000002.1"/>
</dbReference>
<evidence type="ECO:0000313" key="7">
    <source>
        <dbReference type="Proteomes" id="UP001589858"/>
    </source>
</evidence>
<organism evidence="6 7">
    <name type="scientific">Novosphingobium clariflavum</name>
    <dbReference type="NCBI Taxonomy" id="2029884"/>
    <lineage>
        <taxon>Bacteria</taxon>
        <taxon>Pseudomonadati</taxon>
        <taxon>Pseudomonadota</taxon>
        <taxon>Alphaproteobacteria</taxon>
        <taxon>Sphingomonadales</taxon>
        <taxon>Sphingomonadaceae</taxon>
        <taxon>Novosphingobium</taxon>
    </lineage>
</organism>